<organism evidence="2 3">
    <name type="scientific">Photobacterium swingsii</name>
    <dbReference type="NCBI Taxonomy" id="680026"/>
    <lineage>
        <taxon>Bacteria</taxon>
        <taxon>Pseudomonadati</taxon>
        <taxon>Pseudomonadota</taxon>
        <taxon>Gammaproteobacteria</taxon>
        <taxon>Vibrionales</taxon>
        <taxon>Vibrionaceae</taxon>
        <taxon>Photobacterium</taxon>
    </lineage>
</organism>
<proteinExistence type="predicted"/>
<keyword evidence="3" id="KW-1185">Reference proteome</keyword>
<name>A0A0J8VC21_9GAMM</name>
<feature type="domain" description="G" evidence="1">
    <location>
        <begin position="35"/>
        <end position="143"/>
    </location>
</feature>
<comment type="caution">
    <text evidence="2">The sequence shown here is derived from an EMBL/GenBank/DDBJ whole genome shotgun (WGS) entry which is preliminary data.</text>
</comment>
<dbReference type="RefSeq" id="WP_048899376.1">
    <property type="nucleotide sequence ID" value="NZ_AP024853.1"/>
</dbReference>
<dbReference type="GO" id="GO:0005525">
    <property type="term" value="F:GTP binding"/>
    <property type="evidence" value="ECO:0007669"/>
    <property type="project" value="InterPro"/>
</dbReference>
<dbReference type="EMBL" id="PYLZ01000010">
    <property type="protein sequence ID" value="PSW23014.1"/>
    <property type="molecule type" value="Genomic_DNA"/>
</dbReference>
<sequence>MDFFERVKSYLNPTVDPDLTAAFDHQTARLPTLWLLGKTGAGKSSLVHAITQQPEVEIGNGFQPCTQTASSYDFPADKPLVRFLDTRGLAEAEYDAHADIQACEDRASALIVVMKAEEPEQSSVLKALKQIKKSKSLKQILLVHTGTFLIDGLTERNQCVAHNQQQVEAVWETEVNAVEVDFECEDGSQAGIDRLREKLAELLPIVAQIGEDAEHESQEEANFAKLRTEILWYAGVAGGSDAVPAVGLVSVPVIQGKMIHSLANQYGVEWDKNAMGEFMATLGTSFGVQYASKLGIRQLVKLIPVYGQTIGSATAAVVSFCTTFAIGRVACYYLYRQSRGEAVSEEELKAMYKSAFESIKEVAKSETNSQ</sequence>
<evidence type="ECO:0000313" key="2">
    <source>
        <dbReference type="EMBL" id="PSW23014.1"/>
    </source>
</evidence>
<dbReference type="AlphaFoldDB" id="A0A0J8VC21"/>
<dbReference type="Gene3D" id="3.40.50.300">
    <property type="entry name" value="P-loop containing nucleotide triphosphate hydrolases"/>
    <property type="match status" value="1"/>
</dbReference>
<reference evidence="2 3" key="1">
    <citation type="submission" date="2018-01" db="EMBL/GenBank/DDBJ databases">
        <title>Whole genome sequencing of Histamine producing bacteria.</title>
        <authorList>
            <person name="Butler K."/>
        </authorList>
    </citation>
    <scope>NUCLEOTIDE SEQUENCE [LARGE SCALE GENOMIC DNA]</scope>
    <source>
        <strain evidence="2 3">DSM 24669</strain>
    </source>
</reference>
<dbReference type="Proteomes" id="UP000240481">
    <property type="component" value="Unassembled WGS sequence"/>
</dbReference>
<evidence type="ECO:0000313" key="3">
    <source>
        <dbReference type="Proteomes" id="UP000240481"/>
    </source>
</evidence>
<accession>A0A0J8VC21</accession>
<gene>
    <name evidence="2" type="ORF">C9I94_17700</name>
</gene>
<dbReference type="OrthoDB" id="417988at2"/>
<dbReference type="SUPFAM" id="SSF52540">
    <property type="entry name" value="P-loop containing nucleoside triphosphate hydrolases"/>
    <property type="match status" value="1"/>
</dbReference>
<dbReference type="InterPro" id="IPR027417">
    <property type="entry name" value="P-loop_NTPase"/>
</dbReference>
<protein>
    <submittedName>
        <fullName evidence="2">DUF697 domain-containing protein</fullName>
    </submittedName>
</protein>
<dbReference type="Pfam" id="PF01926">
    <property type="entry name" value="MMR_HSR1"/>
    <property type="match status" value="1"/>
</dbReference>
<evidence type="ECO:0000259" key="1">
    <source>
        <dbReference type="Pfam" id="PF01926"/>
    </source>
</evidence>
<dbReference type="CDD" id="cd00882">
    <property type="entry name" value="Ras_like_GTPase"/>
    <property type="match status" value="1"/>
</dbReference>
<dbReference type="STRING" id="680026.AB733_14300"/>
<dbReference type="InterPro" id="IPR006073">
    <property type="entry name" value="GTP-bd"/>
</dbReference>